<evidence type="ECO:0000259" key="3">
    <source>
        <dbReference type="PROSITE" id="PS50106"/>
    </source>
</evidence>
<dbReference type="RefSeq" id="WP_248413094.1">
    <property type="nucleotide sequence ID" value="NZ_JALPQF010000010.1"/>
</dbReference>
<comment type="caution">
    <text evidence="4">The sequence shown here is derived from an EMBL/GenBank/DDBJ whole genome shotgun (WGS) entry which is preliminary data.</text>
</comment>
<dbReference type="PROSITE" id="PS50106">
    <property type="entry name" value="PDZ"/>
    <property type="match status" value="1"/>
</dbReference>
<dbReference type="Proteomes" id="UP001203687">
    <property type="component" value="Unassembled WGS sequence"/>
</dbReference>
<dbReference type="SUPFAM" id="SSF50494">
    <property type="entry name" value="Trypsin-like serine proteases"/>
    <property type="match status" value="1"/>
</dbReference>
<dbReference type="Gene3D" id="2.40.10.120">
    <property type="match status" value="1"/>
</dbReference>
<dbReference type="InterPro" id="IPR001940">
    <property type="entry name" value="Peptidase_S1C"/>
</dbReference>
<keyword evidence="1" id="KW-0645">Protease</keyword>
<feature type="domain" description="PDZ" evidence="3">
    <location>
        <begin position="271"/>
        <end position="362"/>
    </location>
</feature>
<evidence type="ECO:0000256" key="1">
    <source>
        <dbReference type="ARBA" id="ARBA00022670"/>
    </source>
</evidence>
<dbReference type="PANTHER" id="PTHR43343">
    <property type="entry name" value="PEPTIDASE S12"/>
    <property type="match status" value="1"/>
</dbReference>
<dbReference type="Pfam" id="PF13180">
    <property type="entry name" value="PDZ_2"/>
    <property type="match status" value="1"/>
</dbReference>
<evidence type="ECO:0000256" key="2">
    <source>
        <dbReference type="ARBA" id="ARBA00022801"/>
    </source>
</evidence>
<dbReference type="InterPro" id="IPR009003">
    <property type="entry name" value="Peptidase_S1_PA"/>
</dbReference>
<dbReference type="CDD" id="cd06779">
    <property type="entry name" value="cpPDZ_Deg_HtrA-like"/>
    <property type="match status" value="1"/>
</dbReference>
<gene>
    <name evidence="4" type="ORF">MUY34_10650</name>
</gene>
<keyword evidence="2" id="KW-0378">Hydrolase</keyword>
<dbReference type="Pfam" id="PF13365">
    <property type="entry name" value="Trypsin_2"/>
    <property type="match status" value="1"/>
</dbReference>
<reference evidence="4" key="1">
    <citation type="submission" date="2022-04" db="EMBL/GenBank/DDBJ databases">
        <authorList>
            <person name="Ren T."/>
        </authorList>
    </citation>
    <scope>NUCLEOTIDE SEQUENCE</scope>
    <source>
        <strain evidence="4">F63249</strain>
    </source>
</reference>
<evidence type="ECO:0000313" key="5">
    <source>
        <dbReference type="Proteomes" id="UP001203687"/>
    </source>
</evidence>
<keyword evidence="5" id="KW-1185">Reference proteome</keyword>
<name>A0ABT0H9M8_9FLAO</name>
<dbReference type="InterPro" id="IPR051201">
    <property type="entry name" value="Chloro_Bact_Ser_Proteases"/>
</dbReference>
<dbReference type="SUPFAM" id="SSF50156">
    <property type="entry name" value="PDZ domain-like"/>
    <property type="match status" value="2"/>
</dbReference>
<dbReference type="Gene3D" id="2.30.42.10">
    <property type="match status" value="2"/>
</dbReference>
<dbReference type="InterPro" id="IPR036034">
    <property type="entry name" value="PDZ_sf"/>
</dbReference>
<dbReference type="PRINTS" id="PR00834">
    <property type="entry name" value="PROTEASES2C"/>
</dbReference>
<sequence>MKKLLTLVFVSVLGGIITLSAYKLLIDNDQTITLEATQEQPQFLNANYDAKTANLLENTALDFTVAAENTIHAVVHVKNTAIVSAPQSLEDLFFGRQSSSRAQVGTGSGVIINKDGYIITNNHVIAGSNSISITLNDNRVYEAELIGTDEKTDIALLKIDADEDLPSIPFGDSDTAKIGEWVLAVGNPFNLTSTVTAGIISAKSRDLSGTESQSFIQTDAAVNPGNSGGALVNSRGELVGINTAISSRTGSYIGYSFAVPSNIARKVIEDIMEFGDVQEGVLGVSILNRNSKEAIEKGINEIEGVYISSVEDNSGAKKAGIKNGDIIKKLDNVEISKFTDLSGYIKTKRPNDVVNVEILRGNEIKTIPVKLSKSDIISVEFINMELRNLPSKFKKENNLTEGVLVQKNENAYLYRRLGIRPGYIITKVNDIEINSVQDISKFTQKYGTDAQDKIFKLEFIDTNKRRKEVIFE</sequence>
<proteinExistence type="predicted"/>
<protein>
    <submittedName>
        <fullName evidence="4">Trypsin-like peptidase domain-containing protein</fullName>
    </submittedName>
</protein>
<accession>A0ABT0H9M8</accession>
<dbReference type="PANTHER" id="PTHR43343:SF3">
    <property type="entry name" value="PROTEASE DO-LIKE 8, CHLOROPLASTIC"/>
    <property type="match status" value="1"/>
</dbReference>
<evidence type="ECO:0000313" key="4">
    <source>
        <dbReference type="EMBL" id="MCK8481084.1"/>
    </source>
</evidence>
<organism evidence="4 5">
    <name type="scientific">Psychroserpens algicola</name>
    <dbReference type="NCBI Taxonomy" id="1719034"/>
    <lineage>
        <taxon>Bacteria</taxon>
        <taxon>Pseudomonadati</taxon>
        <taxon>Bacteroidota</taxon>
        <taxon>Flavobacteriia</taxon>
        <taxon>Flavobacteriales</taxon>
        <taxon>Flavobacteriaceae</taxon>
        <taxon>Psychroserpens</taxon>
    </lineage>
</organism>
<dbReference type="InterPro" id="IPR001478">
    <property type="entry name" value="PDZ"/>
</dbReference>
<dbReference type="SMART" id="SM00228">
    <property type="entry name" value="PDZ"/>
    <property type="match status" value="1"/>
</dbReference>
<dbReference type="EMBL" id="JALPQF010000010">
    <property type="protein sequence ID" value="MCK8481084.1"/>
    <property type="molecule type" value="Genomic_DNA"/>
</dbReference>